<feature type="domain" description="FAD-binding PCMH-type" evidence="8">
    <location>
        <begin position="45"/>
        <end position="222"/>
    </location>
</feature>
<dbReference type="GO" id="GO:0071949">
    <property type="term" value="F:FAD binding"/>
    <property type="evidence" value="ECO:0007669"/>
    <property type="project" value="InterPro"/>
</dbReference>
<dbReference type="EMBL" id="JABAHY010000002">
    <property type="protein sequence ID" value="NLS09233.1"/>
    <property type="molecule type" value="Genomic_DNA"/>
</dbReference>
<dbReference type="InterPro" id="IPR004113">
    <property type="entry name" value="FAD-bd_oxidored_4_C"/>
</dbReference>
<protein>
    <recommendedName>
        <fullName evidence="7">D-lactate dehydrogenase (cytochrome)</fullName>
        <ecNumber evidence="7">1.1.2.4</ecNumber>
    </recommendedName>
</protein>
<reference evidence="9 10" key="1">
    <citation type="submission" date="2020-04" db="EMBL/GenBank/DDBJ databases">
        <title>Nesterenkonia sp. nov., isolated from marine sediment.</title>
        <authorList>
            <person name="Zhang G."/>
        </authorList>
    </citation>
    <scope>NUCLEOTIDE SEQUENCE [LARGE SCALE GENOMIC DNA]</scope>
    <source>
        <strain evidence="9 10">MY13</strain>
    </source>
</reference>
<evidence type="ECO:0000256" key="1">
    <source>
        <dbReference type="ARBA" id="ARBA00001974"/>
    </source>
</evidence>
<dbReference type="Proteomes" id="UP000523139">
    <property type="component" value="Unassembled WGS sequence"/>
</dbReference>
<dbReference type="GO" id="GO:0008720">
    <property type="term" value="F:D-lactate dehydrogenase (NAD+) activity"/>
    <property type="evidence" value="ECO:0007669"/>
    <property type="project" value="TreeGrafter"/>
</dbReference>
<organism evidence="9 10">
    <name type="scientific">Nesterenkonia sedimenti</name>
    <dbReference type="NCBI Taxonomy" id="1463632"/>
    <lineage>
        <taxon>Bacteria</taxon>
        <taxon>Bacillati</taxon>
        <taxon>Actinomycetota</taxon>
        <taxon>Actinomycetes</taxon>
        <taxon>Micrococcales</taxon>
        <taxon>Micrococcaceae</taxon>
        <taxon>Nesterenkonia</taxon>
    </lineage>
</organism>
<dbReference type="Pfam" id="PF02913">
    <property type="entry name" value="FAD-oxidase_C"/>
    <property type="match status" value="1"/>
</dbReference>
<evidence type="ECO:0000256" key="4">
    <source>
        <dbReference type="ARBA" id="ARBA00022827"/>
    </source>
</evidence>
<dbReference type="GO" id="GO:1903457">
    <property type="term" value="P:lactate catabolic process"/>
    <property type="evidence" value="ECO:0007669"/>
    <property type="project" value="TreeGrafter"/>
</dbReference>
<dbReference type="PROSITE" id="PS51387">
    <property type="entry name" value="FAD_PCMH"/>
    <property type="match status" value="1"/>
</dbReference>
<name>A0A7X8YD27_9MICC</name>
<evidence type="ECO:0000313" key="10">
    <source>
        <dbReference type="Proteomes" id="UP000523139"/>
    </source>
</evidence>
<dbReference type="InterPro" id="IPR016169">
    <property type="entry name" value="FAD-bd_PCMH_sub2"/>
</dbReference>
<dbReference type="InterPro" id="IPR016166">
    <property type="entry name" value="FAD-bd_PCMH"/>
</dbReference>
<comment type="similarity">
    <text evidence="2">Belongs to the FAD-binding oxidoreductase/transferase type 4 family.</text>
</comment>
<dbReference type="EC" id="1.1.2.4" evidence="7"/>
<dbReference type="AlphaFoldDB" id="A0A7X8YD27"/>
<evidence type="ECO:0000256" key="5">
    <source>
        <dbReference type="ARBA" id="ARBA00022946"/>
    </source>
</evidence>
<dbReference type="FunFam" id="3.30.70.2740:FF:000001">
    <property type="entry name" value="D-lactate dehydrogenase mitochondrial"/>
    <property type="match status" value="1"/>
</dbReference>
<comment type="caution">
    <text evidence="9">The sequence shown here is derived from an EMBL/GenBank/DDBJ whole genome shotgun (WGS) entry which is preliminary data.</text>
</comment>
<accession>A0A7X8YD27</accession>
<keyword evidence="3" id="KW-0285">Flavoprotein</keyword>
<proteinExistence type="inferred from homology"/>
<keyword evidence="6" id="KW-0560">Oxidoreductase</keyword>
<dbReference type="InterPro" id="IPR036318">
    <property type="entry name" value="FAD-bd_PCMH-like_sf"/>
</dbReference>
<evidence type="ECO:0000256" key="7">
    <source>
        <dbReference type="ARBA" id="ARBA00038897"/>
    </source>
</evidence>
<gene>
    <name evidence="9" type="ORF">HGQ17_04275</name>
</gene>
<keyword evidence="10" id="KW-1185">Reference proteome</keyword>
<dbReference type="RefSeq" id="WP_168886714.1">
    <property type="nucleotide sequence ID" value="NZ_JABAHY010000002.1"/>
</dbReference>
<keyword evidence="5" id="KW-0809">Transit peptide</keyword>
<dbReference type="GO" id="GO:0004458">
    <property type="term" value="F:D-lactate dehydrogenase (cytochrome) activity"/>
    <property type="evidence" value="ECO:0007669"/>
    <property type="project" value="UniProtKB-EC"/>
</dbReference>
<comment type="cofactor">
    <cofactor evidence="1">
        <name>FAD</name>
        <dbReference type="ChEBI" id="CHEBI:57692"/>
    </cofactor>
</comment>
<dbReference type="Gene3D" id="3.30.465.10">
    <property type="match status" value="1"/>
</dbReference>
<dbReference type="SUPFAM" id="SSF56176">
    <property type="entry name" value="FAD-binding/transporter-associated domain-like"/>
    <property type="match status" value="1"/>
</dbReference>
<dbReference type="Gene3D" id="1.10.45.10">
    <property type="entry name" value="Vanillyl-alcohol Oxidase, Chain A, domain 4"/>
    <property type="match status" value="1"/>
</dbReference>
<dbReference type="InterPro" id="IPR016171">
    <property type="entry name" value="Vanillyl_alc_oxidase_C-sub2"/>
</dbReference>
<dbReference type="PANTHER" id="PTHR11748:SF111">
    <property type="entry name" value="D-LACTATE DEHYDROGENASE, MITOCHONDRIAL-RELATED"/>
    <property type="match status" value="1"/>
</dbReference>
<dbReference type="SUPFAM" id="SSF55103">
    <property type="entry name" value="FAD-linked oxidases, C-terminal domain"/>
    <property type="match status" value="1"/>
</dbReference>
<evidence type="ECO:0000256" key="6">
    <source>
        <dbReference type="ARBA" id="ARBA00023002"/>
    </source>
</evidence>
<evidence type="ECO:0000259" key="8">
    <source>
        <dbReference type="PROSITE" id="PS51387"/>
    </source>
</evidence>
<keyword evidence="4" id="KW-0274">FAD</keyword>
<evidence type="ECO:0000313" key="9">
    <source>
        <dbReference type="EMBL" id="NLS09233.1"/>
    </source>
</evidence>
<evidence type="ECO:0000256" key="2">
    <source>
        <dbReference type="ARBA" id="ARBA00008000"/>
    </source>
</evidence>
<dbReference type="InterPro" id="IPR006094">
    <property type="entry name" value="Oxid_FAD_bind_N"/>
</dbReference>
<dbReference type="Gene3D" id="3.30.70.2740">
    <property type="match status" value="1"/>
</dbReference>
<dbReference type="Pfam" id="PF01565">
    <property type="entry name" value="FAD_binding_4"/>
    <property type="match status" value="1"/>
</dbReference>
<evidence type="ECO:0000256" key="3">
    <source>
        <dbReference type="ARBA" id="ARBA00022630"/>
    </source>
</evidence>
<dbReference type="PANTHER" id="PTHR11748">
    <property type="entry name" value="D-LACTATE DEHYDROGENASE"/>
    <property type="match status" value="1"/>
</dbReference>
<sequence length="464" mass="48424">MATSSETPETRDDGVVQALISALGDKVLTAAEDLEPLSHDRSHHGWELPQAAVRATSTEDVATAVRICHEHQTPVVPRGSGTGLEGGANTTAGSICIDVSGMRQVVDIAADDMYATAEAGVLKSELNAAVEPHGLQFAAGPAIDPSIGGMASTSASGTTAVRYGTLKENVLALTVVLADGSVIRTGSTTKKTSAGYDLTHLFVGSEGTLGIITEVTVNLHPLPACTAVGVWSLPDLETAAQLVVAALRASLPLTRVELLDAPTIRALKEYNGYTAKPADTIIVEFTGNEAETPVHYAQFAQLARSFNAEEFSSTTEPEEVRGTWQARADVLPASQHLVPNAKVLPTDVCVPISRLPECILETKKDLETTDLIAPIAGHVGDGNFHLAILLPPGDEQAYAQAKQINERLVDRALAMGGTCTGEHGVGVGKVASMAKEHRSAVPAMLAVKQALDPLGILNPGKVLG</sequence>
<dbReference type="InterPro" id="IPR016164">
    <property type="entry name" value="FAD-linked_Oxase-like_C"/>
</dbReference>